<keyword evidence="2" id="KW-0238">DNA-binding</keyword>
<proteinExistence type="predicted"/>
<sequence>MADSKDYSKIPSLSTSQFDEFLFPEWKPPNYPSYHKFHITRIEEYAQHLKVPVLPHRRTVNFFIFLTQGKAIRSKGLNSYEILPGYFYFLPADQITSLEYVSEDVTGFYCHFSSEVFQETLLKINLEKDFAFFRFNATPLVKIKEMGTIPDILKILEDEYRKGDTNRFDLIPMYLATLLKEVHKQVDTSAIESKPHLAALKITEQYKDALQRFIREKKTVAEYADYLSISKNHLHKCVKSVTGKSAHSLLANMRILESKVLLRQTDLSIAEVAFNVGKVDQSDFTRFFKTHTGMTPRNYRNILK</sequence>
<protein>
    <submittedName>
        <fullName evidence="5">AraC family transcriptional regulator</fullName>
    </submittedName>
</protein>
<dbReference type="PROSITE" id="PS01124">
    <property type="entry name" value="HTH_ARAC_FAMILY_2"/>
    <property type="match status" value="1"/>
</dbReference>
<dbReference type="InterPro" id="IPR009057">
    <property type="entry name" value="Homeodomain-like_sf"/>
</dbReference>
<evidence type="ECO:0000256" key="1">
    <source>
        <dbReference type="ARBA" id="ARBA00023015"/>
    </source>
</evidence>
<reference evidence="5 6" key="1">
    <citation type="submission" date="2024-01" db="EMBL/GenBank/DDBJ databases">
        <title>Maribacter spp. originated from different algae showed divergent polysaccharides utilization ability.</title>
        <authorList>
            <person name="Wang H."/>
            <person name="Wu Y."/>
        </authorList>
    </citation>
    <scope>NUCLEOTIDE SEQUENCE [LARGE SCALE GENOMIC DNA]</scope>
    <source>
        <strain evidence="5 6">PR1</strain>
    </source>
</reference>
<dbReference type="EMBL" id="JAZDDG010000005">
    <property type="protein sequence ID" value="MEE1976621.1"/>
    <property type="molecule type" value="Genomic_DNA"/>
</dbReference>
<evidence type="ECO:0000313" key="6">
    <source>
        <dbReference type="Proteomes" id="UP001356308"/>
    </source>
</evidence>
<name>A0ABU7IVR1_9FLAO</name>
<dbReference type="InterPro" id="IPR018060">
    <property type="entry name" value="HTH_AraC"/>
</dbReference>
<organism evidence="5 6">
    <name type="scientific">Maribacter cobaltidurans</name>
    <dbReference type="NCBI Taxonomy" id="1178778"/>
    <lineage>
        <taxon>Bacteria</taxon>
        <taxon>Pseudomonadati</taxon>
        <taxon>Bacteroidota</taxon>
        <taxon>Flavobacteriia</taxon>
        <taxon>Flavobacteriales</taxon>
        <taxon>Flavobacteriaceae</taxon>
        <taxon>Maribacter</taxon>
    </lineage>
</organism>
<dbReference type="Proteomes" id="UP001356308">
    <property type="component" value="Unassembled WGS sequence"/>
</dbReference>
<dbReference type="Gene3D" id="1.10.10.60">
    <property type="entry name" value="Homeodomain-like"/>
    <property type="match status" value="1"/>
</dbReference>
<evidence type="ECO:0000256" key="3">
    <source>
        <dbReference type="ARBA" id="ARBA00023163"/>
    </source>
</evidence>
<keyword evidence="1" id="KW-0805">Transcription regulation</keyword>
<comment type="caution">
    <text evidence="5">The sequence shown here is derived from an EMBL/GenBank/DDBJ whole genome shotgun (WGS) entry which is preliminary data.</text>
</comment>
<dbReference type="SUPFAM" id="SSF46689">
    <property type="entry name" value="Homeodomain-like"/>
    <property type="match status" value="1"/>
</dbReference>
<evidence type="ECO:0000256" key="2">
    <source>
        <dbReference type="ARBA" id="ARBA00023125"/>
    </source>
</evidence>
<dbReference type="PANTHER" id="PTHR43280:SF32">
    <property type="entry name" value="TRANSCRIPTIONAL REGULATORY PROTEIN"/>
    <property type="match status" value="1"/>
</dbReference>
<dbReference type="Pfam" id="PF12833">
    <property type="entry name" value="HTH_18"/>
    <property type="match status" value="1"/>
</dbReference>
<evidence type="ECO:0000259" key="4">
    <source>
        <dbReference type="PROSITE" id="PS01124"/>
    </source>
</evidence>
<evidence type="ECO:0000313" key="5">
    <source>
        <dbReference type="EMBL" id="MEE1976621.1"/>
    </source>
</evidence>
<keyword evidence="6" id="KW-1185">Reference proteome</keyword>
<gene>
    <name evidence="5" type="ORF">V1I91_11110</name>
</gene>
<keyword evidence="3" id="KW-0804">Transcription</keyword>
<accession>A0ABU7IVR1</accession>
<dbReference type="SMART" id="SM00342">
    <property type="entry name" value="HTH_ARAC"/>
    <property type="match status" value="1"/>
</dbReference>
<dbReference type="RefSeq" id="WP_272651322.1">
    <property type="nucleotide sequence ID" value="NZ_JAZDDG010000005.1"/>
</dbReference>
<feature type="domain" description="HTH araC/xylS-type" evidence="4">
    <location>
        <begin position="204"/>
        <end position="302"/>
    </location>
</feature>
<dbReference type="PANTHER" id="PTHR43280">
    <property type="entry name" value="ARAC-FAMILY TRANSCRIPTIONAL REGULATOR"/>
    <property type="match status" value="1"/>
</dbReference>